<feature type="compositionally biased region" description="Acidic residues" evidence="3">
    <location>
        <begin position="428"/>
        <end position="439"/>
    </location>
</feature>
<dbReference type="PANTHER" id="PTHR12526">
    <property type="entry name" value="GLYCOSYLTRANSFERASE"/>
    <property type="match status" value="1"/>
</dbReference>
<dbReference type="InterPro" id="IPR028098">
    <property type="entry name" value="Glyco_trans_4-like_N"/>
</dbReference>
<dbReference type="PANTHER" id="PTHR12526:SF635">
    <property type="entry name" value="GLYCOSYL TRANSFERASE GROUP 1"/>
    <property type="match status" value="1"/>
</dbReference>
<evidence type="ECO:0000259" key="4">
    <source>
        <dbReference type="Pfam" id="PF13439"/>
    </source>
</evidence>
<comment type="caution">
    <text evidence="5">The sequence shown here is derived from an EMBL/GenBank/DDBJ whole genome shotgun (WGS) entry which is preliminary data.</text>
</comment>
<feature type="compositionally biased region" description="Basic and acidic residues" evidence="3">
    <location>
        <begin position="8"/>
        <end position="19"/>
    </location>
</feature>
<dbReference type="SUPFAM" id="SSF53756">
    <property type="entry name" value="UDP-Glycosyltransferase/glycogen phosphorylase"/>
    <property type="match status" value="1"/>
</dbReference>
<organism evidence="5 6">
    <name type="scientific">Haloactinospora alba</name>
    <dbReference type="NCBI Taxonomy" id="405555"/>
    <lineage>
        <taxon>Bacteria</taxon>
        <taxon>Bacillati</taxon>
        <taxon>Actinomycetota</taxon>
        <taxon>Actinomycetes</taxon>
        <taxon>Streptosporangiales</taxon>
        <taxon>Nocardiopsidaceae</taxon>
        <taxon>Haloactinospora</taxon>
    </lineage>
</organism>
<evidence type="ECO:0000256" key="1">
    <source>
        <dbReference type="ARBA" id="ARBA00022676"/>
    </source>
</evidence>
<dbReference type="GO" id="GO:0016757">
    <property type="term" value="F:glycosyltransferase activity"/>
    <property type="evidence" value="ECO:0007669"/>
    <property type="project" value="UniProtKB-KW"/>
</dbReference>
<evidence type="ECO:0000313" key="6">
    <source>
        <dbReference type="Proteomes" id="UP000317422"/>
    </source>
</evidence>
<keyword evidence="2 5" id="KW-0808">Transferase</keyword>
<evidence type="ECO:0000256" key="3">
    <source>
        <dbReference type="SAM" id="MobiDB-lite"/>
    </source>
</evidence>
<dbReference type="Proteomes" id="UP000317422">
    <property type="component" value="Unassembled WGS sequence"/>
</dbReference>
<reference evidence="5 6" key="1">
    <citation type="submission" date="2019-06" db="EMBL/GenBank/DDBJ databases">
        <title>Sequencing the genomes of 1000 actinobacteria strains.</title>
        <authorList>
            <person name="Klenk H.-P."/>
        </authorList>
    </citation>
    <scope>NUCLEOTIDE SEQUENCE [LARGE SCALE GENOMIC DNA]</scope>
    <source>
        <strain evidence="5 6">DSM 45015</strain>
    </source>
</reference>
<sequence length="451" mass="47159">MKIALTAEHARPAPARDGEPSDAGSVHVRALAHHLSGLGHQVTVYSRQADPDLPARARLRRGGFVEHLAAGPQRPLHEGEAAEHTGEFATALAGRFAADPPDVVHAFDWTSGLAALSAVRETTDRTGATPRVVQTFHSLNAAEQRAGMPPQPQRARMEVTLAGHADTVIVGSAEQRSDIASMGVPRQRVTVIPPGVDTDHFAPEGPTSAGPWRTARGERTRVISHAGARSGGVEALIATMARVPDAELLLVANPDVSDPEARNTTRRAELLAKEAGVDHRVTVSGPVGRDELPRLLRSADVCVSAASYDPCGSAVLEAMACGLPVAALATGGTSGAVLDGTTGILVPARRSAAMNPNGAVPDPTRALGHALGRALRGIIGEPAMRSAYSIGAIDRARSRFTWERVAAETGRVYEHLHTRATPEPVDPIAEEPEAEDEPDAGPPVTVGHGAH</sequence>
<dbReference type="RefSeq" id="WP_141926165.1">
    <property type="nucleotide sequence ID" value="NZ_VFQC01000003.1"/>
</dbReference>
<feature type="region of interest" description="Disordered" evidence="3">
    <location>
        <begin position="415"/>
        <end position="451"/>
    </location>
</feature>
<dbReference type="EMBL" id="VFQC01000003">
    <property type="protein sequence ID" value="TQN27749.1"/>
    <property type="molecule type" value="Genomic_DNA"/>
</dbReference>
<dbReference type="Pfam" id="PF13692">
    <property type="entry name" value="Glyco_trans_1_4"/>
    <property type="match status" value="1"/>
</dbReference>
<keyword evidence="1" id="KW-0328">Glycosyltransferase</keyword>
<dbReference type="AlphaFoldDB" id="A0A543N7E1"/>
<feature type="region of interest" description="Disordered" evidence="3">
    <location>
        <begin position="1"/>
        <end position="23"/>
    </location>
</feature>
<evidence type="ECO:0000256" key="2">
    <source>
        <dbReference type="ARBA" id="ARBA00022679"/>
    </source>
</evidence>
<name>A0A543N7E1_9ACTN</name>
<evidence type="ECO:0000313" key="5">
    <source>
        <dbReference type="EMBL" id="TQN27749.1"/>
    </source>
</evidence>
<keyword evidence="6" id="KW-1185">Reference proteome</keyword>
<dbReference type="OrthoDB" id="9810929at2"/>
<protein>
    <submittedName>
        <fullName evidence="5">Glycosyltransferase involved in cell wall biosynthesis</fullName>
    </submittedName>
</protein>
<feature type="domain" description="Glycosyltransferase subfamily 4-like N-terminal" evidence="4">
    <location>
        <begin position="25"/>
        <end position="199"/>
    </location>
</feature>
<accession>A0A543N7E1</accession>
<proteinExistence type="predicted"/>
<dbReference type="Pfam" id="PF13439">
    <property type="entry name" value="Glyco_transf_4"/>
    <property type="match status" value="1"/>
</dbReference>
<dbReference type="Gene3D" id="3.40.50.2000">
    <property type="entry name" value="Glycogen Phosphorylase B"/>
    <property type="match status" value="2"/>
</dbReference>
<gene>
    <name evidence="5" type="ORF">FHX37_4478</name>
</gene>